<protein>
    <submittedName>
        <fullName evidence="3">Soluble lytic murein transglycosylase</fullName>
    </submittedName>
</protein>
<dbReference type="PANTHER" id="PTHR37423">
    <property type="entry name" value="SOLUBLE LYTIC MUREIN TRANSGLYCOSYLASE-RELATED"/>
    <property type="match status" value="1"/>
</dbReference>
<evidence type="ECO:0000313" key="4">
    <source>
        <dbReference type="Proteomes" id="UP000317315"/>
    </source>
</evidence>
<comment type="similarity">
    <text evidence="1">Belongs to the transglycosylase Slt family.</text>
</comment>
<organism evidence="3 4">
    <name type="scientific">Balnearium lithotrophicum</name>
    <dbReference type="NCBI Taxonomy" id="223788"/>
    <lineage>
        <taxon>Bacteria</taxon>
        <taxon>Pseudomonadati</taxon>
        <taxon>Aquificota</taxon>
        <taxon>Aquificia</taxon>
        <taxon>Desulfurobacteriales</taxon>
        <taxon>Desulfurobacteriaceae</taxon>
        <taxon>Balnearium</taxon>
    </lineage>
</organism>
<dbReference type="InterPro" id="IPR023346">
    <property type="entry name" value="Lysozyme-like_dom_sf"/>
</dbReference>
<sequence length="553" mass="65020">MNKLLIIIFLIFVLFISQSQAIEKEYARKFINSLKNKDFCSKTFLELEKTDLREVVLLLSSSSCSKEVVSNLPLPKNPYGKLEIAKALKEIGSEEKAKEIYSEIFKETNSLDEDILTENSGKIEYLFKPKVLRRKVWRAAKNREIGKALFYLDYLKDDPFYGYLLAYTLLKAGKRELSKKFFKMASDTVPESFFFLTYLSKEYPEKFFYYEKLMKSSARKSFKRLASVYILDKFFMNDFGLFRKALELSRVFPDIYNYYLARYYVFNFQCEKLKKLPQSREVRALEEACGVKHFKWKGKTDFYSLLLSPPKKFLVGRKSVFRSLKLRNKGLLELYKNNLCYVISLIDRPSPQNALAQYLCGNYKKGIKLALPFRKKINKYPYLLAVLYPKPSVFENDVYSLSIARQESLFEKRALSRSGAIGLMQIMPKTGKYIAKKLKVSSFKSSDLFDEETNYRFGSYYIHNLLREFKLFPLAAAGYNGGPSRVRRAIKLFKFPKTPKDLILLNEVFIPFSETRNYVKRTYVNLYFYSNLYGKGNEWKIFSRHQQKDSREH</sequence>
<dbReference type="SUPFAM" id="SSF53955">
    <property type="entry name" value="Lysozyme-like"/>
    <property type="match status" value="1"/>
</dbReference>
<reference evidence="3 4" key="1">
    <citation type="submission" date="2017-05" db="EMBL/GenBank/DDBJ databases">
        <authorList>
            <person name="Varghese N."/>
            <person name="Submissions S."/>
        </authorList>
    </citation>
    <scope>NUCLEOTIDE SEQUENCE [LARGE SCALE GENOMIC DNA]</scope>
    <source>
        <strain evidence="3 4">DSM 16304</strain>
    </source>
</reference>
<evidence type="ECO:0000256" key="1">
    <source>
        <dbReference type="ARBA" id="ARBA00007734"/>
    </source>
</evidence>
<dbReference type="InterPro" id="IPR008258">
    <property type="entry name" value="Transglycosylase_SLT_dom_1"/>
</dbReference>
<dbReference type="Proteomes" id="UP000317315">
    <property type="component" value="Unassembled WGS sequence"/>
</dbReference>
<dbReference type="PANTHER" id="PTHR37423:SF2">
    <property type="entry name" value="MEMBRANE-BOUND LYTIC MUREIN TRANSGLYCOSYLASE C"/>
    <property type="match status" value="1"/>
</dbReference>
<evidence type="ECO:0000313" key="3">
    <source>
        <dbReference type="EMBL" id="SMO67863.1"/>
    </source>
</evidence>
<dbReference type="AlphaFoldDB" id="A0A521D837"/>
<gene>
    <name evidence="3" type="ORF">SAMN06269117_1186</name>
</gene>
<dbReference type="Pfam" id="PF01464">
    <property type="entry name" value="SLT"/>
    <property type="match status" value="1"/>
</dbReference>
<name>A0A521D837_9BACT</name>
<feature type="domain" description="Transglycosylase SLT" evidence="2">
    <location>
        <begin position="401"/>
        <end position="497"/>
    </location>
</feature>
<accession>A0A521D837</accession>
<evidence type="ECO:0000259" key="2">
    <source>
        <dbReference type="Pfam" id="PF01464"/>
    </source>
</evidence>
<keyword evidence="4" id="KW-1185">Reference proteome</keyword>
<dbReference type="CDD" id="cd13401">
    <property type="entry name" value="Slt70-like"/>
    <property type="match status" value="1"/>
</dbReference>
<dbReference type="EMBL" id="FXTM01000018">
    <property type="protein sequence ID" value="SMO67863.1"/>
    <property type="molecule type" value="Genomic_DNA"/>
</dbReference>
<proteinExistence type="inferred from homology"/>
<dbReference type="Gene3D" id="1.10.530.10">
    <property type="match status" value="1"/>
</dbReference>